<evidence type="ECO:0000259" key="4">
    <source>
        <dbReference type="PROSITE" id="PS50987"/>
    </source>
</evidence>
<dbReference type="PRINTS" id="PR00778">
    <property type="entry name" value="HTHARSR"/>
</dbReference>
<keyword evidence="6" id="KW-1185">Reference proteome</keyword>
<feature type="domain" description="HTH arsR-type" evidence="4">
    <location>
        <begin position="1"/>
        <end position="89"/>
    </location>
</feature>
<gene>
    <name evidence="5" type="ORF">BO222_09530</name>
</gene>
<dbReference type="InterPro" id="IPR051081">
    <property type="entry name" value="HTH_MetalResp_TranReg"/>
</dbReference>
<keyword evidence="3" id="KW-0804">Transcription</keyword>
<dbReference type="EMBL" id="MPJW01000188">
    <property type="protein sequence ID" value="OLU37875.1"/>
    <property type="molecule type" value="Genomic_DNA"/>
</dbReference>
<dbReference type="CDD" id="cd00090">
    <property type="entry name" value="HTH_ARSR"/>
    <property type="match status" value="1"/>
</dbReference>
<dbReference type="AlphaFoldDB" id="A0A1U7NEE2"/>
<dbReference type="GeneID" id="82203399"/>
<evidence type="ECO:0000313" key="6">
    <source>
        <dbReference type="Proteomes" id="UP000186341"/>
    </source>
</evidence>
<keyword evidence="1" id="KW-0805">Transcription regulation</keyword>
<sequence length="89" mass="9858">MSLQNTMLALSDPTRRRILSILKQGEKSAGEISDLFEISQPAISRHLSVLKNADLVKSRREGKQMVYSLSTSVLEEALAFISELKGDPL</sequence>
<comment type="caution">
    <text evidence="5">The sequence shown here is derived from an EMBL/GenBank/DDBJ whole genome shotgun (WGS) entry which is preliminary data.</text>
</comment>
<evidence type="ECO:0000256" key="1">
    <source>
        <dbReference type="ARBA" id="ARBA00023015"/>
    </source>
</evidence>
<dbReference type="SMART" id="SM00418">
    <property type="entry name" value="HTH_ARSR"/>
    <property type="match status" value="1"/>
</dbReference>
<dbReference type="NCBIfam" id="NF033788">
    <property type="entry name" value="HTH_metalloreg"/>
    <property type="match status" value="1"/>
</dbReference>
<dbReference type="PROSITE" id="PS50987">
    <property type="entry name" value="HTH_ARSR_2"/>
    <property type="match status" value="1"/>
</dbReference>
<evidence type="ECO:0000256" key="2">
    <source>
        <dbReference type="ARBA" id="ARBA00023125"/>
    </source>
</evidence>
<dbReference type="RefSeq" id="WP_075820548.1">
    <property type="nucleotide sequence ID" value="NZ_CAJUTZ010000124.1"/>
</dbReference>
<dbReference type="InterPro" id="IPR001845">
    <property type="entry name" value="HTH_ArsR_DNA-bd_dom"/>
</dbReference>
<dbReference type="InterPro" id="IPR047796">
    <property type="entry name" value="SdpR-like_repress"/>
</dbReference>
<organism evidence="5 6">
    <name type="scientific">Ileibacterium valens</name>
    <dbReference type="NCBI Taxonomy" id="1862668"/>
    <lineage>
        <taxon>Bacteria</taxon>
        <taxon>Bacillati</taxon>
        <taxon>Bacillota</taxon>
        <taxon>Erysipelotrichia</taxon>
        <taxon>Erysipelotrichales</taxon>
        <taxon>Erysipelotrichaceae</taxon>
        <taxon>Ileibacterium</taxon>
    </lineage>
</organism>
<protein>
    <submittedName>
        <fullName evidence="5">Transcriptional regulator</fullName>
    </submittedName>
</protein>
<dbReference type="InterPro" id="IPR036390">
    <property type="entry name" value="WH_DNA-bd_sf"/>
</dbReference>
<dbReference type="InterPro" id="IPR011991">
    <property type="entry name" value="ArsR-like_HTH"/>
</dbReference>
<reference evidence="5 6" key="1">
    <citation type="submission" date="2016-11" db="EMBL/GenBank/DDBJ databases">
        <title>Description of two novel members of the family Erysipelotrichaceae: Ileibacterium lipovorans gen. nov., sp. nov. and Dubosiella newyorkensis, gen. nov., sp. nov.</title>
        <authorList>
            <person name="Cox L.M."/>
            <person name="Sohn J."/>
            <person name="Tyrrell K.L."/>
            <person name="Citron D.M."/>
            <person name="Lawson P.A."/>
            <person name="Patel N.B."/>
            <person name="Iizumi T."/>
            <person name="Perez-Perez G.I."/>
            <person name="Goldstein E.J."/>
            <person name="Blaser M.J."/>
        </authorList>
    </citation>
    <scope>NUCLEOTIDE SEQUENCE [LARGE SCALE GENOMIC DNA]</scope>
    <source>
        <strain evidence="5 6">NYU-BL-A3</strain>
    </source>
</reference>
<dbReference type="GO" id="GO:0003700">
    <property type="term" value="F:DNA-binding transcription factor activity"/>
    <property type="evidence" value="ECO:0007669"/>
    <property type="project" value="InterPro"/>
</dbReference>
<dbReference type="Pfam" id="PF01022">
    <property type="entry name" value="HTH_5"/>
    <property type="match status" value="1"/>
</dbReference>
<accession>A0A1U7NEE2</accession>
<evidence type="ECO:0000313" key="5">
    <source>
        <dbReference type="EMBL" id="OLU37875.1"/>
    </source>
</evidence>
<dbReference type="SUPFAM" id="SSF46785">
    <property type="entry name" value="Winged helix' DNA-binding domain"/>
    <property type="match status" value="1"/>
</dbReference>
<dbReference type="PANTHER" id="PTHR33154">
    <property type="entry name" value="TRANSCRIPTIONAL REGULATOR, ARSR FAMILY"/>
    <property type="match status" value="1"/>
</dbReference>
<dbReference type="PANTHER" id="PTHR33154:SF33">
    <property type="entry name" value="TRANSCRIPTIONAL REPRESSOR SDPR"/>
    <property type="match status" value="1"/>
</dbReference>
<dbReference type="Gene3D" id="1.10.10.10">
    <property type="entry name" value="Winged helix-like DNA-binding domain superfamily/Winged helix DNA-binding domain"/>
    <property type="match status" value="1"/>
</dbReference>
<name>A0A1U7NEE2_9FIRM</name>
<keyword evidence="2" id="KW-0238">DNA-binding</keyword>
<dbReference type="OrthoDB" id="9799175at2"/>
<proteinExistence type="predicted"/>
<dbReference type="NCBIfam" id="NF033789">
    <property type="entry name" value="repress_SdpR"/>
    <property type="match status" value="1"/>
</dbReference>
<dbReference type="InterPro" id="IPR036388">
    <property type="entry name" value="WH-like_DNA-bd_sf"/>
</dbReference>
<dbReference type="Proteomes" id="UP000186341">
    <property type="component" value="Unassembled WGS sequence"/>
</dbReference>
<evidence type="ECO:0000256" key="3">
    <source>
        <dbReference type="ARBA" id="ARBA00023163"/>
    </source>
</evidence>
<dbReference type="GO" id="GO:0003677">
    <property type="term" value="F:DNA binding"/>
    <property type="evidence" value="ECO:0007669"/>
    <property type="project" value="UniProtKB-KW"/>
</dbReference>